<accession>A0AAU7YJQ8</accession>
<reference evidence="1" key="1">
    <citation type="submission" date="2024-06" db="EMBL/GenBank/DDBJ databases">
        <title>Genome assembly of the Polyergus mexicanus.</title>
        <authorList>
            <person name="Cash E."/>
            <person name="Tustsui N.D."/>
            <person name="Ward P."/>
            <person name="Nguyen O."/>
            <person name="Sahasrabudhe R."/>
            <person name="Fairbairn C.W."/>
            <person name="Seligmann W.E."/>
            <person name="Sacco S."/>
            <person name="Beraut E."/>
            <person name="Miller C."/>
            <person name="Toffelmier E."/>
            <person name="Shaffer H.B."/>
        </authorList>
    </citation>
    <scope>NUCLEOTIDE SEQUENCE</scope>
    <source>
        <strain evidence="1">NDT 795.1</strain>
    </source>
</reference>
<protein>
    <submittedName>
        <fullName evidence="1">Uncharacterized protein</fullName>
    </submittedName>
</protein>
<organism evidence="1">
    <name type="scientific">Wolbachia endosymbiont of Polyergus mexicanus</name>
    <dbReference type="NCBI Taxonomy" id="3171167"/>
    <lineage>
        <taxon>Bacteria</taxon>
        <taxon>Pseudomonadati</taxon>
        <taxon>Pseudomonadota</taxon>
        <taxon>Alphaproteobacteria</taxon>
        <taxon>Rickettsiales</taxon>
        <taxon>Anaplasmataceae</taxon>
        <taxon>Wolbachieae</taxon>
        <taxon>Wolbachia</taxon>
    </lineage>
</organism>
<proteinExistence type="predicted"/>
<evidence type="ECO:0000313" key="1">
    <source>
        <dbReference type="EMBL" id="XCA33841.1"/>
    </source>
</evidence>
<dbReference type="EMBL" id="CP158586">
    <property type="protein sequence ID" value="XCA33841.1"/>
    <property type="molecule type" value="Genomic_DNA"/>
</dbReference>
<gene>
    <name evidence="1" type="ORF">ABS808_04665</name>
</gene>
<sequence>MGQSSFGYSGEDVMGGWSSGVGYDYFYDYSKNEPEKIKYNDSRYAWKN</sequence>
<dbReference type="AlphaFoldDB" id="A0AAU7YJQ8"/>
<name>A0AAU7YJQ8_9RICK</name>